<sequence length="453" mass="52366">MESLQAECDRCSAEKAAAEEQVARIQGLDAAQLVAETRRLRSDHERLRERMAQEEAARTAGAARHEELLVEKAERASEQLSTQLDEARRQRDAVLHEAELAEQRLLQAQQGIVLTDETAMLQEVGIYEYRHQLDDAIAYKAELQELKDRLKTMVRHGQAVLSATDWQVDGSAAKGRKLVRDFSKLLLRAYNAEADYAVRNMRPYRLHSQVDRLEKSRETIARLGGTMRIQISEAYHRLRVRELELTADYLAKQEEEKEYRREMRAQQREEETLQREIERERARLEKERDHYLSALQRLRASTGAADPASVSHLETKLAEVDVAIEAVDYREANIRAGYVYVISNIGSFGEHMVKIGMTRRLEPMDRIRELGDASVPFRFDVHALIFSEDAVGLERRLHQEFEDRRVNRINLRREFFYVTPAEVRTAMERFAGAHLLEFHEETDAPEWRASGAA</sequence>
<dbReference type="InterPro" id="IPR025280">
    <property type="entry name" value="SNIPE"/>
</dbReference>
<accession>A0ABY4MDU2</accession>
<dbReference type="Pfam" id="PF13455">
    <property type="entry name" value="MUG113"/>
    <property type="match status" value="1"/>
</dbReference>
<dbReference type="Pfam" id="PF13250">
    <property type="entry name" value="SNIPE"/>
    <property type="match status" value="1"/>
</dbReference>
<keyword evidence="1" id="KW-0175">Coiled coil</keyword>
<gene>
    <name evidence="3" type="ORF">K9S39_32090</name>
</gene>
<proteinExistence type="predicted"/>
<dbReference type="Proteomes" id="UP000830115">
    <property type="component" value="Chromosome"/>
</dbReference>
<evidence type="ECO:0000313" key="3">
    <source>
        <dbReference type="EMBL" id="UQA95892.1"/>
    </source>
</evidence>
<feature type="coiled-coil region" evidence="1">
    <location>
        <begin position="129"/>
        <end position="156"/>
    </location>
</feature>
<name>A0ABY4MDU2_9ACTN</name>
<evidence type="ECO:0000256" key="1">
    <source>
        <dbReference type="SAM" id="Coils"/>
    </source>
</evidence>
<evidence type="ECO:0000259" key="2">
    <source>
        <dbReference type="SMART" id="SM00974"/>
    </source>
</evidence>
<feature type="coiled-coil region" evidence="1">
    <location>
        <begin position="1"/>
        <end position="104"/>
    </location>
</feature>
<keyword evidence="4" id="KW-1185">Reference proteome</keyword>
<dbReference type="EMBL" id="CP086322">
    <property type="protein sequence ID" value="UQA95892.1"/>
    <property type="molecule type" value="Genomic_DNA"/>
</dbReference>
<organism evidence="3 4">
    <name type="scientific">Streptomyces halobius</name>
    <dbReference type="NCBI Taxonomy" id="2879846"/>
    <lineage>
        <taxon>Bacteria</taxon>
        <taxon>Bacillati</taxon>
        <taxon>Actinomycetota</taxon>
        <taxon>Actinomycetes</taxon>
        <taxon>Kitasatosporales</taxon>
        <taxon>Streptomycetaceae</taxon>
        <taxon>Streptomyces</taxon>
    </lineage>
</organism>
<evidence type="ECO:0000313" key="4">
    <source>
        <dbReference type="Proteomes" id="UP000830115"/>
    </source>
</evidence>
<reference evidence="3" key="1">
    <citation type="submission" date="2021-10" db="EMBL/GenBank/DDBJ databases">
        <title>Streptomyces nigrumlapis sp.nov.,an antimicrobial producing actinobacterium isolated from Black Gobi rocks.</title>
        <authorList>
            <person name="Wen Y."/>
            <person name="Zhang W."/>
            <person name="Liu X.G."/>
        </authorList>
    </citation>
    <scope>NUCLEOTIDE SEQUENCE</scope>
    <source>
        <strain evidence="3">ST13-2-2</strain>
    </source>
</reference>
<feature type="domain" description="Bacteriophage T5 Orf172 DNA-binding" evidence="2">
    <location>
        <begin position="347"/>
        <end position="430"/>
    </location>
</feature>
<dbReference type="SMART" id="SM00974">
    <property type="entry name" value="T5orf172"/>
    <property type="match status" value="1"/>
</dbReference>
<feature type="coiled-coil region" evidence="1">
    <location>
        <begin position="249"/>
        <end position="301"/>
    </location>
</feature>
<protein>
    <submittedName>
        <fullName evidence="3">DUF4041 domain-containing protein</fullName>
    </submittedName>
</protein>
<dbReference type="InterPro" id="IPR018306">
    <property type="entry name" value="Phage_T5_Orf172_DNA-bd"/>
</dbReference>
<dbReference type="RefSeq" id="WP_248866802.1">
    <property type="nucleotide sequence ID" value="NZ_CP086322.1"/>
</dbReference>